<dbReference type="CDD" id="cd07336">
    <property type="entry name" value="M48B_HtpX_like"/>
    <property type="match status" value="1"/>
</dbReference>
<dbReference type="InterPro" id="IPR001915">
    <property type="entry name" value="Peptidase_M48"/>
</dbReference>
<dbReference type="HAMAP" id="MF_00188">
    <property type="entry name" value="Pept_M48_protease_HtpX"/>
    <property type="match status" value="1"/>
</dbReference>
<organism evidence="15 16">
    <name type="scientific">Labrys neptuniae</name>
    <dbReference type="NCBI Taxonomy" id="376174"/>
    <lineage>
        <taxon>Bacteria</taxon>
        <taxon>Pseudomonadati</taxon>
        <taxon>Pseudomonadota</taxon>
        <taxon>Alphaproteobacteria</taxon>
        <taxon>Hyphomicrobiales</taxon>
        <taxon>Xanthobacteraceae</taxon>
        <taxon>Labrys</taxon>
    </lineage>
</organism>
<comment type="cofactor">
    <cofactor evidence="12">
        <name>Zn(2+)</name>
        <dbReference type="ChEBI" id="CHEBI:29105"/>
    </cofactor>
    <text evidence="12">Binds 1 zinc ion per subunit.</text>
</comment>
<evidence type="ECO:0000313" key="16">
    <source>
        <dbReference type="Proteomes" id="UP001555786"/>
    </source>
</evidence>
<sequence>MHYARTALLLAGMTALFMVIGLMLGGKGGMMIALLVAIGTNLFAYWRSGDMVLSMYGAREVSPASEPGLYKLTAGLARNAGLPMPKLYLIDDPQPNAFATGRDPANAAVAINTGLLQSLSRDEVAGVIAHELAHIKHRDTLLMTITATLAGAISMVANFGMFFSGNRERNSLGPIGSILLAVLAPLAAMVVQMAISRSREYEADRLGAEISGNPLALASGLARIQNAAHAIPNEQAEAHPATAHMFIINPLSGRPMDNLFSTHPDTRNRIAALEEQARRMGAGRQPPRQGGFVEGVSLDDLGPRGPQSPKGPWG</sequence>
<feature type="binding site" evidence="12">
    <location>
        <position position="200"/>
    </location>
    <ligand>
        <name>Zn(2+)</name>
        <dbReference type="ChEBI" id="CHEBI:29105"/>
        <note>catalytic</note>
    </ligand>
</feature>
<keyword evidence="5 12" id="KW-0812">Transmembrane</keyword>
<evidence type="ECO:0000256" key="3">
    <source>
        <dbReference type="ARBA" id="ARBA00022475"/>
    </source>
</evidence>
<keyword evidence="7 12" id="KW-0378">Hydrolase</keyword>
<reference evidence="15 16" key="1">
    <citation type="submission" date="2024-07" db="EMBL/GenBank/DDBJ databases">
        <title>Description of Labrys sedimenti sp. nov., isolated from a diclofenac-degrading enrichment culture.</title>
        <authorList>
            <person name="Tancsics A."/>
            <person name="Csepanyi A."/>
        </authorList>
    </citation>
    <scope>NUCLEOTIDE SEQUENCE [LARGE SCALE GENOMIC DNA]</scope>
    <source>
        <strain evidence="15 16">LMG 23578</strain>
    </source>
</reference>
<feature type="transmembrane region" description="Helical" evidence="12">
    <location>
        <begin position="7"/>
        <end position="24"/>
    </location>
</feature>
<keyword evidence="16" id="KW-1185">Reference proteome</keyword>
<evidence type="ECO:0000256" key="13">
    <source>
        <dbReference type="SAM" id="MobiDB-lite"/>
    </source>
</evidence>
<feature type="transmembrane region" description="Helical" evidence="12">
    <location>
        <begin position="30"/>
        <end position="46"/>
    </location>
</feature>
<feature type="active site" evidence="12">
    <location>
        <position position="131"/>
    </location>
</feature>
<dbReference type="InterPro" id="IPR022919">
    <property type="entry name" value="Pept_M48_protease_HtpX"/>
</dbReference>
<dbReference type="NCBIfam" id="NF002363">
    <property type="entry name" value="PRK01345.1"/>
    <property type="match status" value="1"/>
</dbReference>
<comment type="similarity">
    <text evidence="2 12">Belongs to the peptidase M48B family.</text>
</comment>
<feature type="domain" description="Peptidase M48" evidence="14">
    <location>
        <begin position="68"/>
        <end position="276"/>
    </location>
</feature>
<dbReference type="InterPro" id="IPR050083">
    <property type="entry name" value="HtpX_protease"/>
</dbReference>
<evidence type="ECO:0000256" key="8">
    <source>
        <dbReference type="ARBA" id="ARBA00022833"/>
    </source>
</evidence>
<protein>
    <recommendedName>
        <fullName evidence="12">Protease HtpX homolog</fullName>
        <ecNumber evidence="12">3.4.24.-</ecNumber>
    </recommendedName>
</protein>
<evidence type="ECO:0000256" key="10">
    <source>
        <dbReference type="ARBA" id="ARBA00023049"/>
    </source>
</evidence>
<feature type="binding site" evidence="12">
    <location>
        <position position="134"/>
    </location>
    <ligand>
        <name>Zn(2+)</name>
        <dbReference type="ChEBI" id="CHEBI:29105"/>
        <note>catalytic</note>
    </ligand>
</feature>
<keyword evidence="10 12" id="KW-0482">Metalloprotease</keyword>
<feature type="binding site" evidence="12">
    <location>
        <position position="130"/>
    </location>
    <ligand>
        <name>Zn(2+)</name>
        <dbReference type="ChEBI" id="CHEBI:29105"/>
        <note>catalytic</note>
    </ligand>
</feature>
<accession>A0ABV3PVN6</accession>
<evidence type="ECO:0000256" key="2">
    <source>
        <dbReference type="ARBA" id="ARBA00009779"/>
    </source>
</evidence>
<keyword evidence="9 12" id="KW-1133">Transmembrane helix</keyword>
<evidence type="ECO:0000256" key="7">
    <source>
        <dbReference type="ARBA" id="ARBA00022801"/>
    </source>
</evidence>
<feature type="transmembrane region" description="Helical" evidence="12">
    <location>
        <begin position="141"/>
        <end position="163"/>
    </location>
</feature>
<evidence type="ECO:0000256" key="4">
    <source>
        <dbReference type="ARBA" id="ARBA00022670"/>
    </source>
</evidence>
<keyword evidence="11 12" id="KW-0472">Membrane</keyword>
<dbReference type="EMBL" id="JBFNQD010000014">
    <property type="protein sequence ID" value="MEW9309478.1"/>
    <property type="molecule type" value="Genomic_DNA"/>
</dbReference>
<dbReference type="GO" id="GO:0008237">
    <property type="term" value="F:metallopeptidase activity"/>
    <property type="evidence" value="ECO:0007669"/>
    <property type="project" value="UniProtKB-KW"/>
</dbReference>
<dbReference type="PANTHER" id="PTHR43221:SF1">
    <property type="entry name" value="PROTEASE HTPX"/>
    <property type="match status" value="1"/>
</dbReference>
<dbReference type="PANTHER" id="PTHR43221">
    <property type="entry name" value="PROTEASE HTPX"/>
    <property type="match status" value="1"/>
</dbReference>
<comment type="caution">
    <text evidence="15">The sequence shown here is derived from an EMBL/GenBank/DDBJ whole genome shotgun (WGS) entry which is preliminary data.</text>
</comment>
<evidence type="ECO:0000313" key="15">
    <source>
        <dbReference type="EMBL" id="MEW9309478.1"/>
    </source>
</evidence>
<gene>
    <name evidence="12 15" type="primary">htpX</name>
    <name evidence="15" type="ORF">ABXS05_28265</name>
</gene>
<dbReference type="Pfam" id="PF01435">
    <property type="entry name" value="Peptidase_M48"/>
    <property type="match status" value="1"/>
</dbReference>
<dbReference type="NCBIfam" id="NF002826">
    <property type="entry name" value="PRK03001.1"/>
    <property type="match status" value="1"/>
</dbReference>
<keyword evidence="3 12" id="KW-1003">Cell membrane</keyword>
<evidence type="ECO:0000259" key="14">
    <source>
        <dbReference type="Pfam" id="PF01435"/>
    </source>
</evidence>
<dbReference type="RefSeq" id="WP_367626178.1">
    <property type="nucleotide sequence ID" value="NZ_JBFNQD010000014.1"/>
</dbReference>
<keyword evidence="6 12" id="KW-0479">Metal-binding</keyword>
<evidence type="ECO:0000256" key="5">
    <source>
        <dbReference type="ARBA" id="ARBA00022692"/>
    </source>
</evidence>
<evidence type="ECO:0000256" key="12">
    <source>
        <dbReference type="HAMAP-Rule" id="MF_00188"/>
    </source>
</evidence>
<evidence type="ECO:0000256" key="6">
    <source>
        <dbReference type="ARBA" id="ARBA00022723"/>
    </source>
</evidence>
<name>A0ABV3PVN6_9HYPH</name>
<dbReference type="EC" id="3.4.24.-" evidence="12"/>
<evidence type="ECO:0000256" key="1">
    <source>
        <dbReference type="ARBA" id="ARBA00004651"/>
    </source>
</evidence>
<proteinExistence type="inferred from homology"/>
<dbReference type="Proteomes" id="UP001555786">
    <property type="component" value="Unassembled WGS sequence"/>
</dbReference>
<keyword evidence="4 12" id="KW-0645">Protease</keyword>
<feature type="region of interest" description="Disordered" evidence="13">
    <location>
        <begin position="279"/>
        <end position="314"/>
    </location>
</feature>
<keyword evidence="8 12" id="KW-0862">Zinc</keyword>
<comment type="subcellular location">
    <subcellularLocation>
        <location evidence="1 12">Cell membrane</location>
        <topology evidence="1 12">Multi-pass membrane protein</topology>
    </subcellularLocation>
</comment>
<dbReference type="Gene3D" id="3.30.2010.10">
    <property type="entry name" value="Metalloproteases ('zincins'), catalytic domain"/>
    <property type="match status" value="1"/>
</dbReference>
<evidence type="ECO:0000256" key="11">
    <source>
        <dbReference type="ARBA" id="ARBA00023136"/>
    </source>
</evidence>
<feature type="transmembrane region" description="Helical" evidence="12">
    <location>
        <begin position="175"/>
        <end position="195"/>
    </location>
</feature>
<evidence type="ECO:0000256" key="9">
    <source>
        <dbReference type="ARBA" id="ARBA00022989"/>
    </source>
</evidence>